<dbReference type="OMA" id="AINEVCI"/>
<protein>
    <recommendedName>
        <fullName evidence="6">60S ribosomal protein L31</fullName>
    </recommendedName>
</protein>
<dbReference type="PANTHER" id="PTHR10956">
    <property type="entry name" value="60S RIBOSOMAL PROTEIN L31"/>
    <property type="match status" value="1"/>
</dbReference>
<evidence type="ECO:0000313" key="5">
    <source>
        <dbReference type="Proteomes" id="UP000694892"/>
    </source>
</evidence>
<evidence type="ECO:0000256" key="2">
    <source>
        <dbReference type="ARBA" id="ARBA00022980"/>
    </source>
</evidence>
<reference evidence="5" key="1">
    <citation type="journal article" date="2016" name="Nature">
        <title>Genome evolution in the allotetraploid frog Xenopus laevis.</title>
        <authorList>
            <person name="Session A.M."/>
            <person name="Uno Y."/>
            <person name="Kwon T."/>
            <person name="Chapman J.A."/>
            <person name="Toyoda A."/>
            <person name="Takahashi S."/>
            <person name="Fukui A."/>
            <person name="Hikosaka A."/>
            <person name="Suzuki A."/>
            <person name="Kondo M."/>
            <person name="van Heeringen S.J."/>
            <person name="Quigley I."/>
            <person name="Heinz S."/>
            <person name="Ogino H."/>
            <person name="Ochi H."/>
            <person name="Hellsten U."/>
            <person name="Lyons J.B."/>
            <person name="Simakov O."/>
            <person name="Putnam N."/>
            <person name="Stites J."/>
            <person name="Kuroki Y."/>
            <person name="Tanaka T."/>
            <person name="Michiue T."/>
            <person name="Watanabe M."/>
            <person name="Bogdanovic O."/>
            <person name="Lister R."/>
            <person name="Georgiou G."/>
            <person name="Paranjpe S.S."/>
            <person name="van Kruijsbergen I."/>
            <person name="Shu S."/>
            <person name="Carlson J."/>
            <person name="Kinoshita T."/>
            <person name="Ohta Y."/>
            <person name="Mawaribuchi S."/>
            <person name="Jenkins J."/>
            <person name="Grimwood J."/>
            <person name="Schmutz J."/>
            <person name="Mitros T."/>
            <person name="Mozaffari S.V."/>
            <person name="Suzuki Y."/>
            <person name="Haramoto Y."/>
            <person name="Yamamoto T.S."/>
            <person name="Takagi C."/>
            <person name="Heald R."/>
            <person name="Miller K."/>
            <person name="Haudenschild C."/>
            <person name="Kitzman J."/>
            <person name="Nakayama T."/>
            <person name="Izutsu Y."/>
            <person name="Robert J."/>
            <person name="Fortriede J."/>
            <person name="Burns K."/>
            <person name="Lotay V."/>
            <person name="Karimi K."/>
            <person name="Yasuoka Y."/>
            <person name="Dichmann D.S."/>
            <person name="Flajnik M.F."/>
            <person name="Houston D.W."/>
            <person name="Shendure J."/>
            <person name="DuPasquier L."/>
            <person name="Vize P.D."/>
            <person name="Zorn A.M."/>
            <person name="Ito M."/>
            <person name="Marcotte E.M."/>
            <person name="Wallingford J.B."/>
            <person name="Ito Y."/>
            <person name="Asashima M."/>
            <person name="Ueno N."/>
            <person name="Matsuda Y."/>
            <person name="Veenstra G.J."/>
            <person name="Fujiyama A."/>
            <person name="Harland R.M."/>
            <person name="Taira M."/>
            <person name="Rokhsar D.S."/>
        </authorList>
    </citation>
    <scope>NUCLEOTIDE SEQUENCE [LARGE SCALE GENOMIC DNA]</scope>
    <source>
        <strain evidence="5">J</strain>
    </source>
</reference>
<keyword evidence="2" id="KW-0689">Ribosomal protein</keyword>
<dbReference type="Pfam" id="PF01198">
    <property type="entry name" value="Ribosomal_L31e"/>
    <property type="match status" value="1"/>
</dbReference>
<comment type="similarity">
    <text evidence="1">Belongs to the eukaryotic ribosomal protein eL31 family.</text>
</comment>
<name>A0A974HXI7_XENLA</name>
<keyword evidence="3" id="KW-0687">Ribonucleoprotein</keyword>
<proteinExistence type="inferred from homology"/>
<accession>A0A974HXI7</accession>
<evidence type="ECO:0000256" key="1">
    <source>
        <dbReference type="ARBA" id="ARBA00010808"/>
    </source>
</evidence>
<dbReference type="AlphaFoldDB" id="A0A974HXI7"/>
<dbReference type="PANTHER" id="PTHR10956:SF0">
    <property type="entry name" value="60S RIBOSOMAL PROTEIN L31"/>
    <property type="match status" value="1"/>
</dbReference>
<evidence type="ECO:0008006" key="6">
    <source>
        <dbReference type="Google" id="ProtNLM"/>
    </source>
</evidence>
<sequence length="102" mass="11706">MAPAKKGCEKKKGRSAINDVVTKDYTINIHKMIHGIGFKKRAPRAPREIRKFTVKEMCTPDVRIETEQSRNAMKMKTFLTNFTHWSPVPVTNYKGLQTVNVD</sequence>
<gene>
    <name evidence="4" type="ORF">XELAEV_18011746mg</name>
</gene>
<dbReference type="InterPro" id="IPR023621">
    <property type="entry name" value="Ribosomal_eL31_dom_sf"/>
</dbReference>
<dbReference type="SUPFAM" id="SSF54575">
    <property type="entry name" value="Ribosomal protein L31e"/>
    <property type="match status" value="1"/>
</dbReference>
<dbReference type="SMART" id="SM01380">
    <property type="entry name" value="Ribosomal_L31e"/>
    <property type="match status" value="1"/>
</dbReference>
<dbReference type="GO" id="GO:0003735">
    <property type="term" value="F:structural constituent of ribosome"/>
    <property type="evidence" value="ECO:0007669"/>
    <property type="project" value="InterPro"/>
</dbReference>
<dbReference type="GO" id="GO:0022625">
    <property type="term" value="C:cytosolic large ribosomal subunit"/>
    <property type="evidence" value="ECO:0007669"/>
    <property type="project" value="TreeGrafter"/>
</dbReference>
<dbReference type="EMBL" id="CM004468">
    <property type="protein sequence ID" value="OCT94082.1"/>
    <property type="molecule type" value="Genomic_DNA"/>
</dbReference>
<evidence type="ECO:0000256" key="3">
    <source>
        <dbReference type="ARBA" id="ARBA00023274"/>
    </source>
</evidence>
<dbReference type="GO" id="GO:0002181">
    <property type="term" value="P:cytoplasmic translation"/>
    <property type="evidence" value="ECO:0007669"/>
    <property type="project" value="TreeGrafter"/>
</dbReference>
<organism evidence="4 5">
    <name type="scientific">Xenopus laevis</name>
    <name type="common">African clawed frog</name>
    <dbReference type="NCBI Taxonomy" id="8355"/>
    <lineage>
        <taxon>Eukaryota</taxon>
        <taxon>Metazoa</taxon>
        <taxon>Chordata</taxon>
        <taxon>Craniata</taxon>
        <taxon>Vertebrata</taxon>
        <taxon>Euteleostomi</taxon>
        <taxon>Amphibia</taxon>
        <taxon>Batrachia</taxon>
        <taxon>Anura</taxon>
        <taxon>Pipoidea</taxon>
        <taxon>Pipidae</taxon>
        <taxon>Xenopodinae</taxon>
        <taxon>Xenopus</taxon>
        <taxon>Xenopus</taxon>
    </lineage>
</organism>
<dbReference type="Gene3D" id="3.10.440.10">
    <property type="match status" value="1"/>
</dbReference>
<evidence type="ECO:0000313" key="4">
    <source>
        <dbReference type="EMBL" id="OCT94082.1"/>
    </source>
</evidence>
<dbReference type="InterPro" id="IPR000054">
    <property type="entry name" value="Ribosomal_eL31"/>
</dbReference>
<dbReference type="Proteomes" id="UP000694892">
    <property type="component" value="Chromosome 2L"/>
</dbReference>